<evidence type="ECO:0000313" key="3">
    <source>
        <dbReference type="Proteomes" id="UP000516046"/>
    </source>
</evidence>
<dbReference type="RefSeq" id="WP_212507225.1">
    <property type="nucleotide sequence ID" value="NZ_CP060696.1"/>
</dbReference>
<evidence type="ECO:0000256" key="1">
    <source>
        <dbReference type="SAM" id="Phobius"/>
    </source>
</evidence>
<feature type="transmembrane region" description="Helical" evidence="1">
    <location>
        <begin position="136"/>
        <end position="161"/>
    </location>
</feature>
<name>A0A7G9WHJ9_9FIRM</name>
<feature type="transmembrane region" description="Helical" evidence="1">
    <location>
        <begin position="20"/>
        <end position="39"/>
    </location>
</feature>
<feature type="transmembrane region" description="Helical" evidence="1">
    <location>
        <begin position="168"/>
        <end position="186"/>
    </location>
</feature>
<keyword evidence="1" id="KW-1133">Transmembrane helix</keyword>
<sequence length="227" mass="25232">MRIYKALLQNELIILKRFAFWLPIFQLLPVGFVIAPYTNRYDPSGIHYPESIASVIAFCGCMIGVAMFACVNASQSAAFEKTEGMNYFLFSQNINKLIYILAKATVPIILSFIGEILPVSIFYLSGLYAPDSRLEIGLLMLSILGVCLIWTLISILCSIYIKEVANMGVTSFGLTAAVLVGLGALILNCTNIIIPIMMLLSTVLILFLLAYYALKRKEEVISFERMD</sequence>
<keyword evidence="1" id="KW-0472">Membrane</keyword>
<gene>
    <name evidence="2" type="ORF">H6X83_00365</name>
</gene>
<feature type="transmembrane region" description="Helical" evidence="1">
    <location>
        <begin position="192"/>
        <end position="214"/>
    </location>
</feature>
<feature type="transmembrane region" description="Helical" evidence="1">
    <location>
        <begin position="97"/>
        <end position="124"/>
    </location>
</feature>
<protein>
    <recommendedName>
        <fullName evidence="4">ABC-2 family transporter protein</fullName>
    </recommendedName>
</protein>
<evidence type="ECO:0008006" key="4">
    <source>
        <dbReference type="Google" id="ProtNLM"/>
    </source>
</evidence>
<dbReference type="KEGG" id="caml:H6X83_00365"/>
<accession>A0A7G9WHJ9</accession>
<reference evidence="2 3" key="1">
    <citation type="submission" date="2020-08" db="EMBL/GenBank/DDBJ databases">
        <authorList>
            <person name="Ren C."/>
            <person name="Gu Y."/>
            <person name="Xu Y."/>
        </authorList>
    </citation>
    <scope>NUCLEOTIDE SEQUENCE [LARGE SCALE GENOMIC DNA]</scope>
    <source>
        <strain evidence="2 3">LBM18003</strain>
    </source>
</reference>
<keyword evidence="1" id="KW-0812">Transmembrane</keyword>
<organism evidence="2 3">
    <name type="scientific">Caproicibacterium amylolyticum</name>
    <dbReference type="NCBI Taxonomy" id="2766537"/>
    <lineage>
        <taxon>Bacteria</taxon>
        <taxon>Bacillati</taxon>
        <taxon>Bacillota</taxon>
        <taxon>Clostridia</taxon>
        <taxon>Eubacteriales</taxon>
        <taxon>Oscillospiraceae</taxon>
        <taxon>Caproicibacterium</taxon>
    </lineage>
</organism>
<dbReference type="Proteomes" id="UP000516046">
    <property type="component" value="Chromosome"/>
</dbReference>
<keyword evidence="3" id="KW-1185">Reference proteome</keyword>
<feature type="transmembrane region" description="Helical" evidence="1">
    <location>
        <begin position="51"/>
        <end position="71"/>
    </location>
</feature>
<dbReference type="EMBL" id="CP060696">
    <property type="protein sequence ID" value="QNO18161.1"/>
    <property type="molecule type" value="Genomic_DNA"/>
</dbReference>
<dbReference type="AlphaFoldDB" id="A0A7G9WHJ9"/>
<evidence type="ECO:0000313" key="2">
    <source>
        <dbReference type="EMBL" id="QNO18161.1"/>
    </source>
</evidence>
<proteinExistence type="predicted"/>